<dbReference type="EMBL" id="JAJKBJ010000004">
    <property type="protein sequence ID" value="MCL9683555.1"/>
    <property type="molecule type" value="Genomic_DNA"/>
</dbReference>
<evidence type="ECO:0000256" key="3">
    <source>
        <dbReference type="PIRSR" id="PIRSR000390-1"/>
    </source>
</evidence>
<dbReference type="InterPro" id="IPR000653">
    <property type="entry name" value="DegT/StrS_aminotransferase"/>
</dbReference>
<dbReference type="Gene3D" id="3.90.1150.10">
    <property type="entry name" value="Aspartate Aminotransferase, domain 1"/>
    <property type="match status" value="1"/>
</dbReference>
<dbReference type="Pfam" id="PF01041">
    <property type="entry name" value="DegT_DnrJ_EryC1"/>
    <property type="match status" value="2"/>
</dbReference>
<reference evidence="6" key="1">
    <citation type="submission" date="2021-11" db="EMBL/GenBank/DDBJ databases">
        <title>Legionella maioricencis sp. nov., a new species isolated from hot water samples in Mallorca.</title>
        <authorList>
            <person name="Crespi S."/>
            <person name="Drasar V."/>
            <person name="Salva-Serra F."/>
            <person name="Jaen-Luchoro D."/>
            <person name="Pineiro-Iglesias B."/>
            <person name="Aliaga F."/>
            <person name="Fernandez-Juarez V."/>
            <person name="Coll G."/>
            <person name="Moore E.R.B."/>
            <person name="Bennasar-Figueras A."/>
        </authorList>
    </citation>
    <scope>NUCLEOTIDE SEQUENCE</scope>
    <source>
        <strain evidence="6">HCPI-6</strain>
    </source>
</reference>
<keyword evidence="6" id="KW-0808">Transferase</keyword>
<evidence type="ECO:0000256" key="4">
    <source>
        <dbReference type="PIRSR" id="PIRSR000390-2"/>
    </source>
</evidence>
<dbReference type="PANTHER" id="PTHR30244">
    <property type="entry name" value="TRANSAMINASE"/>
    <property type="match status" value="1"/>
</dbReference>
<dbReference type="RefSeq" id="WP_250421060.1">
    <property type="nucleotide sequence ID" value="NZ_JAJKBJ010000004.1"/>
</dbReference>
<evidence type="ECO:0000256" key="2">
    <source>
        <dbReference type="ARBA" id="ARBA00037999"/>
    </source>
</evidence>
<dbReference type="PANTHER" id="PTHR30244:SF34">
    <property type="entry name" value="DTDP-4-AMINO-4,6-DIDEOXYGALACTOSE TRANSAMINASE"/>
    <property type="match status" value="1"/>
</dbReference>
<dbReference type="GO" id="GO:0008483">
    <property type="term" value="F:transaminase activity"/>
    <property type="evidence" value="ECO:0007669"/>
    <property type="project" value="UniProtKB-KW"/>
</dbReference>
<dbReference type="Proteomes" id="UP001139721">
    <property type="component" value="Unassembled WGS sequence"/>
</dbReference>
<feature type="active site" description="Proton acceptor" evidence="3">
    <location>
        <position position="187"/>
    </location>
</feature>
<evidence type="ECO:0000313" key="7">
    <source>
        <dbReference type="Proteomes" id="UP001139721"/>
    </source>
</evidence>
<feature type="modified residue" description="N6-(pyridoxal phosphate)lysine" evidence="4">
    <location>
        <position position="187"/>
    </location>
</feature>
<keyword evidence="7" id="KW-1185">Reference proteome</keyword>
<dbReference type="Gene3D" id="3.40.640.10">
    <property type="entry name" value="Type I PLP-dependent aspartate aminotransferase-like (Major domain)"/>
    <property type="match status" value="1"/>
</dbReference>
<keyword evidence="1 4" id="KW-0663">Pyridoxal phosphate</keyword>
<proteinExistence type="inferred from homology"/>
<evidence type="ECO:0000256" key="5">
    <source>
        <dbReference type="RuleBase" id="RU004508"/>
    </source>
</evidence>
<evidence type="ECO:0000256" key="1">
    <source>
        <dbReference type="ARBA" id="ARBA00022898"/>
    </source>
</evidence>
<dbReference type="GO" id="GO:0030170">
    <property type="term" value="F:pyridoxal phosphate binding"/>
    <property type="evidence" value="ECO:0007669"/>
    <property type="project" value="TreeGrafter"/>
</dbReference>
<dbReference type="InterPro" id="IPR015422">
    <property type="entry name" value="PyrdxlP-dep_Trfase_small"/>
</dbReference>
<comment type="similarity">
    <text evidence="2 5">Belongs to the DegT/DnrJ/EryC1 family.</text>
</comment>
<dbReference type="GO" id="GO:0000271">
    <property type="term" value="P:polysaccharide biosynthetic process"/>
    <property type="evidence" value="ECO:0007669"/>
    <property type="project" value="TreeGrafter"/>
</dbReference>
<protein>
    <submittedName>
        <fullName evidence="6">DegT/DnrJ/EryC1/StrS family aminotransferase</fullName>
    </submittedName>
</protein>
<evidence type="ECO:0000313" key="6">
    <source>
        <dbReference type="EMBL" id="MCL9683555.1"/>
    </source>
</evidence>
<accession>A0A9X2IAD0</accession>
<gene>
    <name evidence="6" type="ORF">LOX96_05585</name>
</gene>
<keyword evidence="6" id="KW-0032">Aminotransferase</keyword>
<dbReference type="InterPro" id="IPR015421">
    <property type="entry name" value="PyrdxlP-dep_Trfase_major"/>
</dbReference>
<comment type="caution">
    <text evidence="6">The sequence shown here is derived from an EMBL/GenBank/DDBJ whole genome shotgun (WGS) entry which is preliminary data.</text>
</comment>
<organism evidence="6 7">
    <name type="scientific">Legionella maioricensis</name>
    <dbReference type="NCBI Taxonomy" id="2896528"/>
    <lineage>
        <taxon>Bacteria</taxon>
        <taxon>Pseudomonadati</taxon>
        <taxon>Pseudomonadota</taxon>
        <taxon>Gammaproteobacteria</taxon>
        <taxon>Legionellales</taxon>
        <taxon>Legionellaceae</taxon>
        <taxon>Legionella</taxon>
    </lineage>
</organism>
<dbReference type="AlphaFoldDB" id="A0A9X2IAD0"/>
<dbReference type="SUPFAM" id="SSF53383">
    <property type="entry name" value="PLP-dependent transferases"/>
    <property type="match status" value="1"/>
</dbReference>
<dbReference type="PIRSF" id="PIRSF000390">
    <property type="entry name" value="PLP_StrS"/>
    <property type="match status" value="1"/>
</dbReference>
<name>A0A9X2IAD0_9GAMM</name>
<sequence>MHKRKISLYFGSITLRRSFQAIGVWLTAFLKSSTSQRNELHQLIKEVYCPNSAGVFSFGSGRSSLTACLKAAGIGPGDEVLLSAYTCLAVPTGVIAAGAKPVYIDINPNTLNAESQAIFTSLSPRVKAIVIQHTLGKPAQVNAIVEQARERGILVIEDCALSLGSKANEQYVGTFADAAILSMELSKTLSAGWGGILIVNNQQLTKDVEQLYSTLNEPSWWSSTRDLWQTVISTWCHHPSFPPLLEKYVFYAGFKSRFFRPSTPKPEFEGIVSSDFLVKMGGIQAGLAVLQWRDFFKIVSACEQNARTLRDALSRLRFLAPGSPESNEFSVAPRVSILVTDRELAISYFRDRGIELGMWFDGPLSPVPENVVFNYQAGSYPIAEQIAKQVVNLPCHSRLTGNDLQYITHLLEKFSHEHPGCVLEQ</sequence>
<dbReference type="InterPro" id="IPR015424">
    <property type="entry name" value="PyrdxlP-dep_Trfase"/>
</dbReference>